<evidence type="ECO:0000313" key="2">
    <source>
        <dbReference type="EMBL" id="XAY05438.1"/>
    </source>
</evidence>
<dbReference type="KEGG" id="parq:DSM112329_02288"/>
<dbReference type="Gene3D" id="3.20.20.80">
    <property type="entry name" value="Glycosidases"/>
    <property type="match status" value="1"/>
</dbReference>
<feature type="signal peptide" evidence="1">
    <location>
        <begin position="1"/>
        <end position="30"/>
    </location>
</feature>
<organism evidence="2">
    <name type="scientific">Paraconexibacter sp. AEG42_29</name>
    <dbReference type="NCBI Taxonomy" id="2997339"/>
    <lineage>
        <taxon>Bacteria</taxon>
        <taxon>Bacillati</taxon>
        <taxon>Actinomycetota</taxon>
        <taxon>Thermoleophilia</taxon>
        <taxon>Solirubrobacterales</taxon>
        <taxon>Paraconexibacteraceae</taxon>
        <taxon>Paraconexibacter</taxon>
    </lineage>
</organism>
<dbReference type="InterPro" id="IPR017853">
    <property type="entry name" value="GH"/>
</dbReference>
<dbReference type="InterPro" id="IPR051923">
    <property type="entry name" value="Glycosyl_Hydrolase_39"/>
</dbReference>
<proteinExistence type="predicted"/>
<feature type="chain" id="PRO_5043694530" description="Cellulase (Glycosyl hydrolase family 5)" evidence="1">
    <location>
        <begin position="31"/>
        <end position="606"/>
    </location>
</feature>
<dbReference type="InterPro" id="IPR013783">
    <property type="entry name" value="Ig-like_fold"/>
</dbReference>
<gene>
    <name evidence="2" type="ORF">DSM112329_02288</name>
</gene>
<accession>A0AAU7AVC8</accession>
<dbReference type="RefSeq" id="WP_354701946.1">
    <property type="nucleotide sequence ID" value="NZ_CP114014.1"/>
</dbReference>
<keyword evidence="1" id="KW-0732">Signal</keyword>
<dbReference type="AlphaFoldDB" id="A0AAU7AVC8"/>
<dbReference type="Gene3D" id="2.60.40.10">
    <property type="entry name" value="Immunoglobulins"/>
    <property type="match status" value="1"/>
</dbReference>
<dbReference type="PANTHER" id="PTHR12631:SF10">
    <property type="entry name" value="BETA-XYLOSIDASE-LIKE PROTEIN-RELATED"/>
    <property type="match status" value="1"/>
</dbReference>
<evidence type="ECO:0008006" key="3">
    <source>
        <dbReference type="Google" id="ProtNLM"/>
    </source>
</evidence>
<dbReference type="GO" id="GO:0004553">
    <property type="term" value="F:hydrolase activity, hydrolyzing O-glycosyl compounds"/>
    <property type="evidence" value="ECO:0007669"/>
    <property type="project" value="TreeGrafter"/>
</dbReference>
<dbReference type="GO" id="GO:0005975">
    <property type="term" value="P:carbohydrate metabolic process"/>
    <property type="evidence" value="ECO:0007669"/>
    <property type="project" value="UniProtKB-ARBA"/>
</dbReference>
<evidence type="ECO:0000256" key="1">
    <source>
        <dbReference type="SAM" id="SignalP"/>
    </source>
</evidence>
<name>A0AAU7AVC8_9ACTN</name>
<dbReference type="SUPFAM" id="SSF51445">
    <property type="entry name" value="(Trans)glycosidases"/>
    <property type="match status" value="1"/>
</dbReference>
<protein>
    <recommendedName>
        <fullName evidence="3">Cellulase (Glycosyl hydrolase family 5)</fullName>
    </recommendedName>
</protein>
<sequence>MLKHRLLHRSGRFGLAVVVAALAAPGMAYAAAPGVNIDDPSAARVDAALATGATHVRIFVSWRQLEPAGPDTYAGAVPAEDPAAVQAAADIDDAVRRLNAGGARPIFTVIGSPAWANGSSGDELVPPTDPATYAAFFARFVAHTSSVGQVAAYEVWSGVDSADSWHGTVGPGPYGALLKAAYAAAKPVAQNGAQILAGPTTGNNATFIEGLYAAGLKGSFDGVTVRTDTACLSLPPESIYREGPDQRIGQYAFLGYRSVRQVMLAHDDPGPRIWMSELGWSSTGGGPTSCTRGTGAGERPSGVTTAQQAAFLTQAYGCLARDTYVAVASWYALEDRAALAGEETGHYGLLDSAGGKKPAHAAFAAVAAAGGGPQRPCGDDRPPGVRFVTPDRTPFTQTLRLEARARDTAGDGVTPSGVARVSFLVDGKAISRFQKLRENQLVRLDWLRAADLPDGPHEVVVEAQDRLGNVSRSSITVLKGAEYVRGVSYPSVITLARRAPLRCAGLTCTLSGAVSGPLRTAIAGRVRIEWQLLIRRPRSTGTGLVSLYVTRHKGGAAADRPFAFTQALARPGRWRVRVIYDGAAPLAPARTPWRPFTVRPPATADD</sequence>
<dbReference type="EMBL" id="CP114014">
    <property type="protein sequence ID" value="XAY05438.1"/>
    <property type="molecule type" value="Genomic_DNA"/>
</dbReference>
<reference evidence="2" key="1">
    <citation type="submission" date="2022-12" db="EMBL/GenBank/DDBJ databases">
        <title>Paraconexibacter alkalitolerans sp. nov. and Baekduia alba sp. nov., isolated from soil and emended description of the genera Paraconexibacter (Chun et al., 2020) and Baekduia (An et al., 2020).</title>
        <authorList>
            <person name="Vieira S."/>
            <person name="Huber K.J."/>
            <person name="Geppert A."/>
            <person name="Wolf J."/>
            <person name="Neumann-Schaal M."/>
            <person name="Muesken M."/>
            <person name="Overmann J."/>
        </authorList>
    </citation>
    <scope>NUCLEOTIDE SEQUENCE</scope>
    <source>
        <strain evidence="2">AEG42_29</strain>
    </source>
</reference>
<dbReference type="PANTHER" id="PTHR12631">
    <property type="entry name" value="ALPHA-L-IDURONIDASE"/>
    <property type="match status" value="1"/>
</dbReference>